<evidence type="ECO:0000256" key="1">
    <source>
        <dbReference type="ARBA" id="ARBA00010243"/>
    </source>
</evidence>
<dbReference type="InterPro" id="IPR025657">
    <property type="entry name" value="RadC_JAB"/>
</dbReference>
<keyword evidence="4" id="KW-0378">Hydrolase</keyword>
<keyword evidence="3" id="KW-0479">Metal-binding</keyword>
<dbReference type="Gene3D" id="3.40.140.10">
    <property type="entry name" value="Cytidine Deaminase, domain 2"/>
    <property type="match status" value="1"/>
</dbReference>
<keyword evidence="2" id="KW-0645">Protease</keyword>
<organism evidence="9 10">
    <name type="scientific">Pegethrix bostrychoides GSE-TBD4-15B</name>
    <dbReference type="NCBI Taxonomy" id="2839662"/>
    <lineage>
        <taxon>Bacteria</taxon>
        <taxon>Bacillati</taxon>
        <taxon>Cyanobacteriota</taxon>
        <taxon>Cyanophyceae</taxon>
        <taxon>Oculatellales</taxon>
        <taxon>Oculatellaceae</taxon>
        <taxon>Pegethrix</taxon>
    </lineage>
</organism>
<dbReference type="GO" id="GO:0008237">
    <property type="term" value="F:metallopeptidase activity"/>
    <property type="evidence" value="ECO:0007669"/>
    <property type="project" value="UniProtKB-KW"/>
</dbReference>
<dbReference type="CDD" id="cd08071">
    <property type="entry name" value="MPN_DUF2466"/>
    <property type="match status" value="1"/>
</dbReference>
<evidence type="ECO:0000256" key="6">
    <source>
        <dbReference type="ARBA" id="ARBA00023049"/>
    </source>
</evidence>
<dbReference type="PROSITE" id="PS01302">
    <property type="entry name" value="UPF0758"/>
    <property type="match status" value="1"/>
</dbReference>
<dbReference type="GO" id="GO:0046872">
    <property type="term" value="F:metal ion binding"/>
    <property type="evidence" value="ECO:0007669"/>
    <property type="project" value="UniProtKB-KW"/>
</dbReference>
<comment type="similarity">
    <text evidence="1 7">Belongs to the UPF0758 family.</text>
</comment>
<keyword evidence="5" id="KW-0862">Zinc</keyword>
<evidence type="ECO:0000259" key="8">
    <source>
        <dbReference type="PROSITE" id="PS50249"/>
    </source>
</evidence>
<dbReference type="PANTHER" id="PTHR30471:SF3">
    <property type="entry name" value="UPF0758 PROTEIN YEES-RELATED"/>
    <property type="match status" value="1"/>
</dbReference>
<dbReference type="PANTHER" id="PTHR30471">
    <property type="entry name" value="DNA REPAIR PROTEIN RADC"/>
    <property type="match status" value="1"/>
</dbReference>
<dbReference type="GO" id="GO:0006508">
    <property type="term" value="P:proteolysis"/>
    <property type="evidence" value="ECO:0007669"/>
    <property type="project" value="UniProtKB-KW"/>
</dbReference>
<dbReference type="PROSITE" id="PS50249">
    <property type="entry name" value="MPN"/>
    <property type="match status" value="1"/>
</dbReference>
<keyword evidence="6" id="KW-0482">Metalloprotease</keyword>
<evidence type="ECO:0000256" key="4">
    <source>
        <dbReference type="ARBA" id="ARBA00022801"/>
    </source>
</evidence>
<proteinExistence type="inferred from homology"/>
<dbReference type="InterPro" id="IPR020891">
    <property type="entry name" value="UPF0758_CS"/>
</dbReference>
<dbReference type="NCBIfam" id="TIGR00608">
    <property type="entry name" value="radc"/>
    <property type="match status" value="1"/>
</dbReference>
<dbReference type="EMBL" id="JAHHHV010000052">
    <property type="protein sequence ID" value="MBW4465617.1"/>
    <property type="molecule type" value="Genomic_DNA"/>
</dbReference>
<protein>
    <submittedName>
        <fullName evidence="9">DNA repair protein RadC</fullName>
    </submittedName>
</protein>
<comment type="caution">
    <text evidence="9">The sequence shown here is derived from an EMBL/GenBank/DDBJ whole genome shotgun (WGS) entry which is preliminary data.</text>
</comment>
<evidence type="ECO:0000256" key="2">
    <source>
        <dbReference type="ARBA" id="ARBA00022670"/>
    </source>
</evidence>
<evidence type="ECO:0000313" key="9">
    <source>
        <dbReference type="EMBL" id="MBW4465617.1"/>
    </source>
</evidence>
<evidence type="ECO:0000313" key="10">
    <source>
        <dbReference type="Proteomes" id="UP000707356"/>
    </source>
</evidence>
<evidence type="ECO:0000256" key="5">
    <source>
        <dbReference type="ARBA" id="ARBA00022833"/>
    </source>
</evidence>
<gene>
    <name evidence="9" type="primary">radC</name>
    <name evidence="9" type="ORF">KME07_09280</name>
</gene>
<reference evidence="9" key="1">
    <citation type="submission" date="2021-05" db="EMBL/GenBank/DDBJ databases">
        <authorList>
            <person name="Pietrasiak N."/>
            <person name="Ward R."/>
            <person name="Stajich J.E."/>
            <person name="Kurbessoian T."/>
        </authorList>
    </citation>
    <scope>NUCLEOTIDE SEQUENCE</scope>
    <source>
        <strain evidence="9">GSE-TBD4-15B</strain>
    </source>
</reference>
<name>A0A951U5L2_9CYAN</name>
<dbReference type="InterPro" id="IPR037518">
    <property type="entry name" value="MPN"/>
</dbReference>
<dbReference type="Proteomes" id="UP000707356">
    <property type="component" value="Unassembled WGS sequence"/>
</dbReference>
<accession>A0A951U5L2</accession>
<feature type="domain" description="MPN" evidence="8">
    <location>
        <begin position="104"/>
        <end position="226"/>
    </location>
</feature>
<dbReference type="AlphaFoldDB" id="A0A951U5L2"/>
<evidence type="ECO:0000256" key="3">
    <source>
        <dbReference type="ARBA" id="ARBA00022723"/>
    </source>
</evidence>
<evidence type="ECO:0000256" key="7">
    <source>
        <dbReference type="RuleBase" id="RU003797"/>
    </source>
</evidence>
<reference evidence="9" key="2">
    <citation type="journal article" date="2022" name="Microbiol. Resour. Announc.">
        <title>Metagenome Sequencing to Explore Phylogenomics of Terrestrial Cyanobacteria.</title>
        <authorList>
            <person name="Ward R.D."/>
            <person name="Stajich J.E."/>
            <person name="Johansen J.R."/>
            <person name="Huntemann M."/>
            <person name="Clum A."/>
            <person name="Foster B."/>
            <person name="Foster B."/>
            <person name="Roux S."/>
            <person name="Palaniappan K."/>
            <person name="Varghese N."/>
            <person name="Mukherjee S."/>
            <person name="Reddy T.B.K."/>
            <person name="Daum C."/>
            <person name="Copeland A."/>
            <person name="Chen I.A."/>
            <person name="Ivanova N.N."/>
            <person name="Kyrpides N.C."/>
            <person name="Shapiro N."/>
            <person name="Eloe-Fadrosh E.A."/>
            <person name="Pietrasiak N."/>
        </authorList>
    </citation>
    <scope>NUCLEOTIDE SEQUENCE</scope>
    <source>
        <strain evidence="9">GSE-TBD4-15B</strain>
    </source>
</reference>
<sequence>MRFSSRVCDSTSGFATRAAIEPEATTLIELIDTVLGAKFGQLVLQQLGGEFSTSANLYSRLRTFLKASTSAELLGLSEKRMAKLLAAVELGKRMYCVAPPKGEIIDDPAVAAQALQPIIGYEPVEKFAVILLDIKHRLLSVEIVSSGIVNETCVHPRELFRAVILGGGSRCIIAHNHPSGSVEPSEQDLTITSAMLKAAQQMMMPILDHLIVSHGNYCSLRQTTGLWQEVPQNDQ</sequence>
<dbReference type="Pfam" id="PF04002">
    <property type="entry name" value="RadC"/>
    <property type="match status" value="1"/>
</dbReference>
<dbReference type="InterPro" id="IPR001405">
    <property type="entry name" value="UPF0758"/>
</dbReference>